<sequence length="36" mass="3748">MKKLVYIALIAAAVATASSCSNKLCPAYGSYPKTGR</sequence>
<evidence type="ECO:0000256" key="1">
    <source>
        <dbReference type="SAM" id="SignalP"/>
    </source>
</evidence>
<dbReference type="PROSITE" id="PS51257">
    <property type="entry name" value="PROKAR_LIPOPROTEIN"/>
    <property type="match status" value="1"/>
</dbReference>
<dbReference type="STRING" id="551996.SAMN05192573_11529"/>
<protein>
    <recommendedName>
        <fullName evidence="4">Lipoprotein</fullName>
    </recommendedName>
</protein>
<gene>
    <name evidence="2" type="ORF">SAMN05192573_11529</name>
</gene>
<name>A0A1G8H3N8_9SPHI</name>
<feature type="chain" id="PRO_5011626641" description="Lipoprotein" evidence="1">
    <location>
        <begin position="18"/>
        <end position="36"/>
    </location>
</feature>
<keyword evidence="1" id="KW-0732">Signal</keyword>
<dbReference type="Proteomes" id="UP000199705">
    <property type="component" value="Unassembled WGS sequence"/>
</dbReference>
<evidence type="ECO:0008006" key="4">
    <source>
        <dbReference type="Google" id="ProtNLM"/>
    </source>
</evidence>
<evidence type="ECO:0000313" key="2">
    <source>
        <dbReference type="EMBL" id="SDI01247.1"/>
    </source>
</evidence>
<accession>A0A1G8H3N8</accession>
<dbReference type="AlphaFoldDB" id="A0A1G8H3N8"/>
<reference evidence="3" key="1">
    <citation type="submission" date="2016-10" db="EMBL/GenBank/DDBJ databases">
        <authorList>
            <person name="Varghese N."/>
            <person name="Submissions S."/>
        </authorList>
    </citation>
    <scope>NUCLEOTIDE SEQUENCE [LARGE SCALE GENOMIC DNA]</scope>
    <source>
        <strain evidence="3">Gh-67</strain>
    </source>
</reference>
<evidence type="ECO:0000313" key="3">
    <source>
        <dbReference type="Proteomes" id="UP000199705"/>
    </source>
</evidence>
<feature type="signal peptide" evidence="1">
    <location>
        <begin position="1"/>
        <end position="17"/>
    </location>
</feature>
<keyword evidence="3" id="KW-1185">Reference proteome</keyword>
<dbReference type="EMBL" id="FNCG01000015">
    <property type="protein sequence ID" value="SDI01247.1"/>
    <property type="molecule type" value="Genomic_DNA"/>
</dbReference>
<proteinExistence type="predicted"/>
<organism evidence="2 3">
    <name type="scientific">Mucilaginibacter gossypii</name>
    <dbReference type="NCBI Taxonomy" id="551996"/>
    <lineage>
        <taxon>Bacteria</taxon>
        <taxon>Pseudomonadati</taxon>
        <taxon>Bacteroidota</taxon>
        <taxon>Sphingobacteriia</taxon>
        <taxon>Sphingobacteriales</taxon>
        <taxon>Sphingobacteriaceae</taxon>
        <taxon>Mucilaginibacter</taxon>
    </lineage>
</organism>